<evidence type="ECO:0000313" key="2">
    <source>
        <dbReference type="EMBL" id="QNA45948.1"/>
    </source>
</evidence>
<evidence type="ECO:0000259" key="1">
    <source>
        <dbReference type="Pfam" id="PF01965"/>
    </source>
</evidence>
<protein>
    <submittedName>
        <fullName evidence="2">DJ-1/PfpI family protein</fullName>
    </submittedName>
</protein>
<dbReference type="Pfam" id="PF01965">
    <property type="entry name" value="DJ-1_PfpI"/>
    <property type="match status" value="1"/>
</dbReference>
<dbReference type="PANTHER" id="PTHR43130:SF3">
    <property type="entry name" value="HTH-TYPE TRANSCRIPTIONAL REGULATOR RV1931C"/>
    <property type="match status" value="1"/>
</dbReference>
<dbReference type="EMBL" id="CP060007">
    <property type="protein sequence ID" value="QNA45948.1"/>
    <property type="molecule type" value="Genomic_DNA"/>
</dbReference>
<dbReference type="InterPro" id="IPR002818">
    <property type="entry name" value="DJ-1/PfpI"/>
</dbReference>
<proteinExistence type="predicted"/>
<dbReference type="AlphaFoldDB" id="A0A7G5XKE5"/>
<keyword evidence="3" id="KW-1185">Reference proteome</keyword>
<dbReference type="KEGG" id="lacs:H4075_07095"/>
<gene>
    <name evidence="2" type="ORF">H4075_07095</name>
</gene>
<name>A0A7G5XKE5_9BACT</name>
<dbReference type="RefSeq" id="WP_182805445.1">
    <property type="nucleotide sequence ID" value="NZ_CP060007.1"/>
</dbReference>
<dbReference type="InterPro" id="IPR052158">
    <property type="entry name" value="INH-QAR"/>
</dbReference>
<feature type="domain" description="DJ-1/PfpI" evidence="1">
    <location>
        <begin position="50"/>
        <end position="216"/>
    </location>
</feature>
<dbReference type="Proteomes" id="UP000515344">
    <property type="component" value="Chromosome"/>
</dbReference>
<accession>A0A7G5XKE5</accession>
<dbReference type="SUPFAM" id="SSF52317">
    <property type="entry name" value="Class I glutamine amidotransferase-like"/>
    <property type="match status" value="1"/>
</dbReference>
<dbReference type="InterPro" id="IPR029062">
    <property type="entry name" value="Class_I_gatase-like"/>
</dbReference>
<organism evidence="2 3">
    <name type="scientific">Lacibacter sediminis</name>
    <dbReference type="NCBI Taxonomy" id="2760713"/>
    <lineage>
        <taxon>Bacteria</taxon>
        <taxon>Pseudomonadati</taxon>
        <taxon>Bacteroidota</taxon>
        <taxon>Chitinophagia</taxon>
        <taxon>Chitinophagales</taxon>
        <taxon>Chitinophagaceae</taxon>
        <taxon>Lacibacter</taxon>
    </lineage>
</organism>
<dbReference type="Gene3D" id="3.40.50.880">
    <property type="match status" value="1"/>
</dbReference>
<dbReference type="PROSITE" id="PS51257">
    <property type="entry name" value="PROKAR_LIPOPROTEIN"/>
    <property type="match status" value="1"/>
</dbReference>
<reference evidence="3" key="1">
    <citation type="submission" date="2020-08" db="EMBL/GenBank/DDBJ databases">
        <title>Lacibacter sp. S13-6-6 genome sequencing.</title>
        <authorList>
            <person name="Jin L."/>
        </authorList>
    </citation>
    <scope>NUCLEOTIDE SEQUENCE [LARGE SCALE GENOMIC DNA]</scope>
    <source>
        <strain evidence="3">S13-6-6</strain>
    </source>
</reference>
<evidence type="ECO:0000313" key="3">
    <source>
        <dbReference type="Proteomes" id="UP000515344"/>
    </source>
</evidence>
<sequence>MTRIFTSIVLLVTLLVAGCSPIKEFSRVPEYAGITPERTKTTMPDSKKKTILLLAYNKGTEIFDLMAPFNLFNLTEQANVYIVAPEKGPIAVMQGFFTLPHYTFREIDSLKIQPSVIVIPNFSAMGKTQQDPVVVNWIKSKYTDTTIFLSVCAGSFTAAATGLYDGKALTTHASDIQLNMKLFSAPAWTTAVTYTKAGNLYSTAGVSNATEGGLAVIRDVFGEQTMQRVMKQVYYPHATLRTKHESIAIDGRNKKHILSKVLFKKDDKVAVLLQEGVDEFKLAAILDAYHRTFPATLHTYAVNPDGVISRFGLRIMPSAHIQQLHKSDELHILSKDALSEKEKKAVGKLPVVEYSPQSTRYIYDECLDRIGKKLGSKMHIVTKRLLDYN</sequence>
<dbReference type="PANTHER" id="PTHR43130">
    <property type="entry name" value="ARAC-FAMILY TRANSCRIPTIONAL REGULATOR"/>
    <property type="match status" value="1"/>
</dbReference>